<dbReference type="Proteomes" id="UP000823775">
    <property type="component" value="Unassembled WGS sequence"/>
</dbReference>
<comment type="caution">
    <text evidence="1">The sequence shown here is derived from an EMBL/GenBank/DDBJ whole genome shotgun (WGS) entry which is preliminary data.</text>
</comment>
<organism evidence="1 2">
    <name type="scientific">Datura stramonium</name>
    <name type="common">Jimsonweed</name>
    <name type="synonym">Common thornapple</name>
    <dbReference type="NCBI Taxonomy" id="4076"/>
    <lineage>
        <taxon>Eukaryota</taxon>
        <taxon>Viridiplantae</taxon>
        <taxon>Streptophyta</taxon>
        <taxon>Embryophyta</taxon>
        <taxon>Tracheophyta</taxon>
        <taxon>Spermatophyta</taxon>
        <taxon>Magnoliopsida</taxon>
        <taxon>eudicotyledons</taxon>
        <taxon>Gunneridae</taxon>
        <taxon>Pentapetalae</taxon>
        <taxon>asterids</taxon>
        <taxon>lamiids</taxon>
        <taxon>Solanales</taxon>
        <taxon>Solanaceae</taxon>
        <taxon>Solanoideae</taxon>
        <taxon>Datureae</taxon>
        <taxon>Datura</taxon>
    </lineage>
</organism>
<protein>
    <submittedName>
        <fullName evidence="1">Uncharacterized protein</fullName>
    </submittedName>
</protein>
<feature type="non-terminal residue" evidence="1">
    <location>
        <position position="1"/>
    </location>
</feature>
<gene>
    <name evidence="1" type="ORF">HAX54_049166</name>
</gene>
<keyword evidence="2" id="KW-1185">Reference proteome</keyword>
<evidence type="ECO:0000313" key="1">
    <source>
        <dbReference type="EMBL" id="MCE3051237.1"/>
    </source>
</evidence>
<dbReference type="EMBL" id="JACEIK010008289">
    <property type="protein sequence ID" value="MCE3051237.1"/>
    <property type="molecule type" value="Genomic_DNA"/>
</dbReference>
<proteinExistence type="predicted"/>
<reference evidence="1 2" key="1">
    <citation type="journal article" date="2021" name="BMC Genomics">
        <title>Datura genome reveals duplications of psychoactive alkaloid biosynthetic genes and high mutation rate following tissue culture.</title>
        <authorList>
            <person name="Rajewski A."/>
            <person name="Carter-House D."/>
            <person name="Stajich J."/>
            <person name="Litt A."/>
        </authorList>
    </citation>
    <scope>NUCLEOTIDE SEQUENCE [LARGE SCALE GENOMIC DNA]</scope>
    <source>
        <strain evidence="1">AR-01</strain>
    </source>
</reference>
<evidence type="ECO:0000313" key="2">
    <source>
        <dbReference type="Proteomes" id="UP000823775"/>
    </source>
</evidence>
<sequence>GTCHATIAEAFCLEWSLGGFPVKVRDGTVSRSPCSAFTSVTQWEDLATHLDSCKVARYVCGTE</sequence>
<accession>A0ABS8WME8</accession>
<name>A0ABS8WME8_DATST</name>